<evidence type="ECO:0000256" key="1">
    <source>
        <dbReference type="SAM" id="MobiDB-lite"/>
    </source>
</evidence>
<sequence length="471" mass="52056">MAQPQSAQAAQVPGKSNARVVNLGTNSSNAGVSSSVGVAATGSANTKKSHNKNSSKPQSSSGTGGGTPFKTMELAPAARRKKRKVPENKLPEKVAALLPESAIYTQLLEMEAKVDAALARKKTDIQETVKRPPCVQKTLRIYVFNTYANQPLENGENKSSETPTWTLKIIGNILENGGDSSSGTMDNRSTPFPKFSSFFKKITICLDQTLYPDNHVIVWENSRSRLLHEGFEVKRKGDKEFTAIIRLEMIYDPEKFKLSAALTQALGLEAETRPRIMAALWHYVKIKKLQDSNDPAFFICDPPLREVFGEEMVKFAVASQILTQHLTPLQPIHLEHKIKLSGNNPSGSMCYDVLVDVPFPLEKDMSAVLEKMEKCKEIDDYDKSIAAAIKKINEHRQRQAFFLGFSHSPAEFVNTLIASQDKDLKVVAGDAVQNAEKEHRSDFFNQPWVEDAVMRYVNRKTASGGDAAGAT</sequence>
<gene>
    <name evidence="3" type="primary">LOC110709727</name>
</gene>
<dbReference type="SMART" id="SM00151">
    <property type="entry name" value="SWIB"/>
    <property type="match status" value="1"/>
</dbReference>
<feature type="compositionally biased region" description="Low complexity" evidence="1">
    <location>
        <begin position="1"/>
        <end position="11"/>
    </location>
</feature>
<keyword evidence="4" id="KW-1185">Reference proteome</keyword>
<dbReference type="InterPro" id="IPR019835">
    <property type="entry name" value="SWIB_domain"/>
</dbReference>
<dbReference type="Pfam" id="PF02201">
    <property type="entry name" value="SWIB"/>
    <property type="match status" value="1"/>
</dbReference>
<dbReference type="InterPro" id="IPR003121">
    <property type="entry name" value="SWIB_MDM2_domain"/>
</dbReference>
<dbReference type="CDD" id="cd10568">
    <property type="entry name" value="SWIB_like"/>
    <property type="match status" value="1"/>
</dbReference>
<name>A0A803LUX4_CHEQI</name>
<organism evidence="3 4">
    <name type="scientific">Chenopodium quinoa</name>
    <name type="common">Quinoa</name>
    <dbReference type="NCBI Taxonomy" id="63459"/>
    <lineage>
        <taxon>Eukaryota</taxon>
        <taxon>Viridiplantae</taxon>
        <taxon>Streptophyta</taxon>
        <taxon>Embryophyta</taxon>
        <taxon>Tracheophyta</taxon>
        <taxon>Spermatophyta</taxon>
        <taxon>Magnoliopsida</taxon>
        <taxon>eudicotyledons</taxon>
        <taxon>Gunneridae</taxon>
        <taxon>Pentapetalae</taxon>
        <taxon>Caryophyllales</taxon>
        <taxon>Chenopodiaceae</taxon>
        <taxon>Chenopodioideae</taxon>
        <taxon>Atripliceae</taxon>
        <taxon>Chenopodium</taxon>
    </lineage>
</organism>
<protein>
    <recommendedName>
        <fullName evidence="2">DM2 domain-containing protein</fullName>
    </recommendedName>
</protein>
<proteinExistence type="predicted"/>
<dbReference type="InterPro" id="IPR036885">
    <property type="entry name" value="SWIB_MDM2_dom_sf"/>
</dbReference>
<reference evidence="3" key="1">
    <citation type="journal article" date="2017" name="Nature">
        <title>The genome of Chenopodium quinoa.</title>
        <authorList>
            <person name="Jarvis D.E."/>
            <person name="Ho Y.S."/>
            <person name="Lightfoot D.J."/>
            <person name="Schmoeckel S.M."/>
            <person name="Li B."/>
            <person name="Borm T.J.A."/>
            <person name="Ohyanagi H."/>
            <person name="Mineta K."/>
            <person name="Michell C.T."/>
            <person name="Saber N."/>
            <person name="Kharbatia N.M."/>
            <person name="Rupper R.R."/>
            <person name="Sharp A.R."/>
            <person name="Dally N."/>
            <person name="Boughton B.A."/>
            <person name="Woo Y.H."/>
            <person name="Gao G."/>
            <person name="Schijlen E.G.W.M."/>
            <person name="Guo X."/>
            <person name="Momin A.A."/>
            <person name="Negrao S."/>
            <person name="Al-Babili S."/>
            <person name="Gehring C."/>
            <person name="Roessner U."/>
            <person name="Jung C."/>
            <person name="Murphy K."/>
            <person name="Arold S.T."/>
            <person name="Gojobori T."/>
            <person name="van der Linden C.G."/>
            <person name="van Loo E.N."/>
            <person name="Jellen E.N."/>
            <person name="Maughan P.J."/>
            <person name="Tester M."/>
        </authorList>
    </citation>
    <scope>NUCLEOTIDE SEQUENCE [LARGE SCALE GENOMIC DNA]</scope>
    <source>
        <strain evidence="3">cv. PI 614886</strain>
    </source>
</reference>
<feature type="compositionally biased region" description="Low complexity" evidence="1">
    <location>
        <begin position="24"/>
        <end position="46"/>
    </location>
</feature>
<dbReference type="EnsemblPlants" id="AUR62019018-RA">
    <property type="protein sequence ID" value="AUR62019018-RA:cds"/>
    <property type="gene ID" value="AUR62019018"/>
</dbReference>
<dbReference type="KEGG" id="cqi:110709727"/>
<dbReference type="PROSITE" id="PS51925">
    <property type="entry name" value="SWIB_MDM2"/>
    <property type="match status" value="1"/>
</dbReference>
<dbReference type="OMA" id="IQEHHRR"/>
<evidence type="ECO:0000313" key="4">
    <source>
        <dbReference type="Proteomes" id="UP000596660"/>
    </source>
</evidence>
<dbReference type="AlphaFoldDB" id="A0A803LUX4"/>
<dbReference type="OrthoDB" id="10263741at2759"/>
<evidence type="ECO:0000259" key="2">
    <source>
        <dbReference type="PROSITE" id="PS51925"/>
    </source>
</evidence>
<dbReference type="PANTHER" id="PTHR13844">
    <property type="entry name" value="SWI/SNF-RELATED MATRIX-ASSOCIATED ACTIN-DEPENDENT REGULATOR OF CHROMATIN SUBFAMILY D"/>
    <property type="match status" value="1"/>
</dbReference>
<dbReference type="Proteomes" id="UP000596660">
    <property type="component" value="Unplaced"/>
</dbReference>
<dbReference type="Gramene" id="AUR62019018-RA">
    <property type="protein sequence ID" value="AUR62019018-RA:cds"/>
    <property type="gene ID" value="AUR62019018"/>
</dbReference>
<feature type="domain" description="DM2" evidence="2">
    <location>
        <begin position="251"/>
        <end position="328"/>
    </location>
</feature>
<dbReference type="SUPFAM" id="SSF47592">
    <property type="entry name" value="SWIB/MDM2 domain"/>
    <property type="match status" value="1"/>
</dbReference>
<dbReference type="Gene3D" id="1.10.245.10">
    <property type="entry name" value="SWIB/MDM2 domain"/>
    <property type="match status" value="1"/>
</dbReference>
<dbReference type="GeneID" id="110709727"/>
<reference evidence="3" key="2">
    <citation type="submission" date="2021-03" db="UniProtKB">
        <authorList>
            <consortium name="EnsemblPlants"/>
        </authorList>
    </citation>
    <scope>IDENTIFICATION</scope>
</reference>
<accession>A0A803LUX4</accession>
<feature type="region of interest" description="Disordered" evidence="1">
    <location>
        <begin position="1"/>
        <end position="87"/>
    </location>
</feature>
<evidence type="ECO:0000313" key="3">
    <source>
        <dbReference type="EnsemblPlants" id="AUR62019018-RA:cds"/>
    </source>
</evidence>
<dbReference type="RefSeq" id="XP_021743647.1">
    <property type="nucleotide sequence ID" value="XM_021887955.1"/>
</dbReference>